<keyword evidence="1" id="KW-1133">Transmembrane helix</keyword>
<dbReference type="EMBL" id="CATNWA010019530">
    <property type="protein sequence ID" value="CAI9613695.1"/>
    <property type="molecule type" value="Genomic_DNA"/>
</dbReference>
<evidence type="ECO:0000256" key="1">
    <source>
        <dbReference type="SAM" id="Phobius"/>
    </source>
</evidence>
<reference evidence="2" key="1">
    <citation type="submission" date="2023-05" db="EMBL/GenBank/DDBJ databases">
        <authorList>
            <person name="Stuckert A."/>
        </authorList>
    </citation>
    <scope>NUCLEOTIDE SEQUENCE</scope>
</reference>
<dbReference type="Proteomes" id="UP001162483">
    <property type="component" value="Unassembled WGS sequence"/>
</dbReference>
<sequence length="47" mass="5171">SGSASVSCSNNRVPRLYLAAIIGFCIGILQQNPFSVWDLSLSIRRFI</sequence>
<feature type="non-terminal residue" evidence="2">
    <location>
        <position position="1"/>
    </location>
</feature>
<name>A0ABN9H041_9NEOB</name>
<evidence type="ECO:0000313" key="2">
    <source>
        <dbReference type="EMBL" id="CAI9613695.1"/>
    </source>
</evidence>
<proteinExistence type="predicted"/>
<accession>A0ABN9H041</accession>
<protein>
    <submittedName>
        <fullName evidence="2">Uncharacterized protein</fullName>
    </submittedName>
</protein>
<gene>
    <name evidence="2" type="ORF">SPARVUS_LOCUS14928954</name>
</gene>
<feature type="transmembrane region" description="Helical" evidence="1">
    <location>
        <begin position="16"/>
        <end position="37"/>
    </location>
</feature>
<keyword evidence="1" id="KW-0472">Membrane</keyword>
<organism evidence="2 3">
    <name type="scientific">Staurois parvus</name>
    <dbReference type="NCBI Taxonomy" id="386267"/>
    <lineage>
        <taxon>Eukaryota</taxon>
        <taxon>Metazoa</taxon>
        <taxon>Chordata</taxon>
        <taxon>Craniata</taxon>
        <taxon>Vertebrata</taxon>
        <taxon>Euteleostomi</taxon>
        <taxon>Amphibia</taxon>
        <taxon>Batrachia</taxon>
        <taxon>Anura</taxon>
        <taxon>Neobatrachia</taxon>
        <taxon>Ranoidea</taxon>
        <taxon>Ranidae</taxon>
        <taxon>Staurois</taxon>
    </lineage>
</organism>
<evidence type="ECO:0000313" key="3">
    <source>
        <dbReference type="Proteomes" id="UP001162483"/>
    </source>
</evidence>
<keyword evidence="1" id="KW-0812">Transmembrane</keyword>
<comment type="caution">
    <text evidence="2">The sequence shown here is derived from an EMBL/GenBank/DDBJ whole genome shotgun (WGS) entry which is preliminary data.</text>
</comment>
<keyword evidence="3" id="KW-1185">Reference proteome</keyword>